<evidence type="ECO:0000313" key="1">
    <source>
        <dbReference type="EMBL" id="PJA62617.1"/>
    </source>
</evidence>
<accession>A0A2M7YI15</accession>
<comment type="caution">
    <text evidence="1">The sequence shown here is derived from an EMBL/GenBank/DDBJ whole genome shotgun (WGS) entry which is preliminary data.</text>
</comment>
<protein>
    <recommendedName>
        <fullName evidence="3">RecF/RecN/SMC N-terminal domain-containing protein</fullName>
    </recommendedName>
</protein>
<dbReference type="Proteomes" id="UP000229213">
    <property type="component" value="Unassembled WGS sequence"/>
</dbReference>
<dbReference type="EMBL" id="PFWI01000005">
    <property type="protein sequence ID" value="PJA62617.1"/>
    <property type="molecule type" value="Genomic_DNA"/>
</dbReference>
<reference evidence="2" key="1">
    <citation type="submission" date="2017-09" db="EMBL/GenBank/DDBJ databases">
        <title>Depth-based differentiation of microbial function through sediment-hosted aquifers and enrichment of novel symbionts in the deep terrestrial subsurface.</title>
        <authorList>
            <person name="Probst A.J."/>
            <person name="Ladd B."/>
            <person name="Jarett J.K."/>
            <person name="Geller-Mcgrath D.E."/>
            <person name="Sieber C.M.K."/>
            <person name="Emerson J.B."/>
            <person name="Anantharaman K."/>
            <person name="Thomas B.C."/>
            <person name="Malmstrom R."/>
            <person name="Stieglmeier M."/>
            <person name="Klingl A."/>
            <person name="Woyke T."/>
            <person name="Ryan C.M."/>
            <person name="Banfield J.F."/>
        </authorList>
    </citation>
    <scope>NUCLEOTIDE SEQUENCE [LARGE SCALE GENOMIC DNA]</scope>
</reference>
<evidence type="ECO:0008006" key="3">
    <source>
        <dbReference type="Google" id="ProtNLM"/>
    </source>
</evidence>
<feature type="non-terminal residue" evidence="1">
    <location>
        <position position="1"/>
    </location>
</feature>
<evidence type="ECO:0000313" key="2">
    <source>
        <dbReference type="Proteomes" id="UP000229213"/>
    </source>
</evidence>
<gene>
    <name evidence="1" type="ORF">CO162_00140</name>
</gene>
<proteinExistence type="predicted"/>
<sequence>IPIKSPETFLKELFGIAGKKTDMFSFNPVDFMLKKDTEQTNILLKLLPISVTLQDCLEWFGESINVNYEKHGLQVIKDLEQWFYEARREANNRVKAIDDECIAVAKRLPDNYNLQEWEMISLKANYDILREAELSNRKIENSRKVTDSYNDEKERISNFYLLQEKEVLDQETIELEKTKAAIETDKTALREQITSIDEHIKRLESAKAGLWNELKNLDAMKLQEKKEALQGVSSEKLKNIESSKQVKLSELEGQRKMAEDYIKENQPVNTAAINEECIRIEEMKSFIPLAKEVDGLRTRLKREQATARHYDACVKIAREKPVELLMQTELPIKGLSINNKGIVTINELPISNLSTSQQIRVCIAIAKAIAKNTILKLICVDKLECLDSDVREEFLQQIEEEVDYQFFVTIVTEGALKIETTGGEKKDSDICEKK</sequence>
<name>A0A2M7YI15_9BACT</name>
<dbReference type="AlphaFoldDB" id="A0A2M7YI15"/>
<organism evidence="1 2">
    <name type="scientific">bacterium (Candidatus Ratteibacteria) CG_4_9_14_3_um_filter_41_21</name>
    <dbReference type="NCBI Taxonomy" id="2014289"/>
    <lineage>
        <taxon>Bacteria</taxon>
        <taxon>Candidatus Ratteibacteria</taxon>
    </lineage>
</organism>